<protein>
    <submittedName>
        <fullName evidence="2">Regulatory protein MarR</fullName>
    </submittedName>
</protein>
<feature type="domain" description="HTH marR-type" evidence="1">
    <location>
        <begin position="16"/>
        <end position="146"/>
    </location>
</feature>
<dbReference type="RefSeq" id="WP_013269837.1">
    <property type="nucleotide sequence ID" value="NC_014375.1"/>
</dbReference>
<dbReference type="GO" id="GO:0006950">
    <property type="term" value="P:response to stress"/>
    <property type="evidence" value="ECO:0007669"/>
    <property type="project" value="TreeGrafter"/>
</dbReference>
<evidence type="ECO:0000313" key="3">
    <source>
        <dbReference type="Proteomes" id="UP000002696"/>
    </source>
</evidence>
<dbReference type="AlphaFoldDB" id="D9QKS2"/>
<sequence>MKSVPAPASALNDPFSDLLTFHLRRASLIVAADLGERLVDLSLTVTSLSVLLMVEANAGVTQTELGRALGIKRANLAPLTATLAARDLIQRDPTDGRSHGLRLTDTGLRLADLARRRVRETEALLSNRMAAGEPEALAALLVSLRTSMRDEPHAALETSPLR</sequence>
<dbReference type="InterPro" id="IPR000835">
    <property type="entry name" value="HTH_MarR-typ"/>
</dbReference>
<accession>D9QKS2</accession>
<evidence type="ECO:0000313" key="2">
    <source>
        <dbReference type="EMBL" id="ADL01736.1"/>
    </source>
</evidence>
<dbReference type="PROSITE" id="PS50995">
    <property type="entry name" value="HTH_MARR_2"/>
    <property type="match status" value="1"/>
</dbReference>
<gene>
    <name evidence="2" type="ordered locus">Bresu_2427</name>
</gene>
<dbReference type="PANTHER" id="PTHR33164">
    <property type="entry name" value="TRANSCRIPTIONAL REGULATOR, MARR FAMILY"/>
    <property type="match status" value="1"/>
</dbReference>
<dbReference type="eggNOG" id="COG1846">
    <property type="taxonomic scope" value="Bacteria"/>
</dbReference>
<dbReference type="HOGENOM" id="CLU_083287_4_1_5"/>
<dbReference type="InParanoid" id="D9QKS2"/>
<dbReference type="KEGG" id="bsb:Bresu_2427"/>
<keyword evidence="3" id="KW-1185">Reference proteome</keyword>
<dbReference type="PANTHER" id="PTHR33164:SF89">
    <property type="entry name" value="MARR FAMILY REGULATORY PROTEIN"/>
    <property type="match status" value="1"/>
</dbReference>
<dbReference type="SMART" id="SM00347">
    <property type="entry name" value="HTH_MARR"/>
    <property type="match status" value="1"/>
</dbReference>
<dbReference type="Gene3D" id="1.10.10.10">
    <property type="entry name" value="Winged helix-like DNA-binding domain superfamily/Winged helix DNA-binding domain"/>
    <property type="match status" value="1"/>
</dbReference>
<name>D9QKS2_BRESC</name>
<dbReference type="SUPFAM" id="SSF46785">
    <property type="entry name" value="Winged helix' DNA-binding domain"/>
    <property type="match status" value="1"/>
</dbReference>
<reference evidence="3" key="1">
    <citation type="journal article" date="2011" name="J. Bacteriol.">
        <title>Genome sequences of eight morphologically diverse alphaproteobacteria.</title>
        <authorList>
            <consortium name="US DOE Joint Genome Institute"/>
            <person name="Brown P.J."/>
            <person name="Kysela D.T."/>
            <person name="Buechlein A."/>
            <person name="Hemmerich C."/>
            <person name="Brun Y.V."/>
        </authorList>
    </citation>
    <scope>NUCLEOTIDE SEQUENCE [LARGE SCALE GENOMIC DNA]</scope>
    <source>
        <strain evidence="3">ATCC 15264 / DSM 4735 / LMG 14903 / NBRC 16000 / CB 81</strain>
    </source>
</reference>
<dbReference type="InterPro" id="IPR036390">
    <property type="entry name" value="WH_DNA-bd_sf"/>
</dbReference>
<dbReference type="InterPro" id="IPR036388">
    <property type="entry name" value="WH-like_DNA-bd_sf"/>
</dbReference>
<proteinExistence type="predicted"/>
<dbReference type="GO" id="GO:0003700">
    <property type="term" value="F:DNA-binding transcription factor activity"/>
    <property type="evidence" value="ECO:0007669"/>
    <property type="project" value="InterPro"/>
</dbReference>
<dbReference type="OrthoDB" id="8256382at2"/>
<evidence type="ECO:0000259" key="1">
    <source>
        <dbReference type="PROSITE" id="PS50995"/>
    </source>
</evidence>
<dbReference type="Proteomes" id="UP000002696">
    <property type="component" value="Chromosome"/>
</dbReference>
<dbReference type="Pfam" id="PF12802">
    <property type="entry name" value="MarR_2"/>
    <property type="match status" value="1"/>
</dbReference>
<dbReference type="InterPro" id="IPR039422">
    <property type="entry name" value="MarR/SlyA-like"/>
</dbReference>
<organism evidence="2 3">
    <name type="scientific">Brevundimonas subvibrioides (strain ATCC 15264 / DSM 4735 / LMG 14903 / NBRC 16000 / CB 81)</name>
    <name type="common">Caulobacter subvibrioides</name>
    <dbReference type="NCBI Taxonomy" id="633149"/>
    <lineage>
        <taxon>Bacteria</taxon>
        <taxon>Pseudomonadati</taxon>
        <taxon>Pseudomonadota</taxon>
        <taxon>Alphaproteobacteria</taxon>
        <taxon>Caulobacterales</taxon>
        <taxon>Caulobacteraceae</taxon>
        <taxon>Brevundimonas</taxon>
    </lineage>
</organism>
<dbReference type="STRING" id="633149.Bresu_2427"/>
<dbReference type="EMBL" id="CP002102">
    <property type="protein sequence ID" value="ADL01736.1"/>
    <property type="molecule type" value="Genomic_DNA"/>
</dbReference>